<dbReference type="RefSeq" id="WP_182457463.1">
    <property type="nucleotide sequence ID" value="NZ_CP059732.1"/>
</dbReference>
<dbReference type="AlphaFoldDB" id="A0A7G5GNA4"/>
<protein>
    <submittedName>
        <fullName evidence="2">Uncharacterized protein</fullName>
    </submittedName>
</protein>
<keyword evidence="3" id="KW-1185">Reference proteome</keyword>
<keyword evidence="1" id="KW-1133">Transmembrane helix</keyword>
<sequence>MEKRNVCRMATILCSLFAVAISIRIDMVTWQWQDDRPMAAALGLLSAIFATQWFHYQKQLDATSGQPGSRNWLRRLLD</sequence>
<organism evidence="2 3">
    <name type="scientific">Spirosoma foliorum</name>
    <dbReference type="NCBI Taxonomy" id="2710596"/>
    <lineage>
        <taxon>Bacteria</taxon>
        <taxon>Pseudomonadati</taxon>
        <taxon>Bacteroidota</taxon>
        <taxon>Cytophagia</taxon>
        <taxon>Cytophagales</taxon>
        <taxon>Cytophagaceae</taxon>
        <taxon>Spirosoma</taxon>
    </lineage>
</organism>
<proteinExistence type="predicted"/>
<keyword evidence="1" id="KW-0812">Transmembrane</keyword>
<keyword evidence="1" id="KW-0472">Membrane</keyword>
<gene>
    <name evidence="2" type="ORF">H3H32_20245</name>
</gene>
<feature type="transmembrane region" description="Helical" evidence="1">
    <location>
        <begin position="38"/>
        <end position="56"/>
    </location>
</feature>
<evidence type="ECO:0000313" key="3">
    <source>
        <dbReference type="Proteomes" id="UP000515369"/>
    </source>
</evidence>
<accession>A0A7G5GNA4</accession>
<dbReference type="KEGG" id="sfol:H3H32_20245"/>
<dbReference type="EMBL" id="CP059732">
    <property type="protein sequence ID" value="QMW00346.1"/>
    <property type="molecule type" value="Genomic_DNA"/>
</dbReference>
<evidence type="ECO:0000256" key="1">
    <source>
        <dbReference type="SAM" id="Phobius"/>
    </source>
</evidence>
<dbReference type="Proteomes" id="UP000515369">
    <property type="component" value="Chromosome"/>
</dbReference>
<name>A0A7G5GNA4_9BACT</name>
<reference evidence="2 3" key="1">
    <citation type="submission" date="2020-07" db="EMBL/GenBank/DDBJ databases">
        <title>Spirosoma foliorum sp. nov., isolated from the leaves on the Nejang mountain Korea, Republic of.</title>
        <authorList>
            <person name="Ho H."/>
            <person name="Lee Y.-J."/>
            <person name="Nurcahyanto D.-A."/>
            <person name="Kim S.-G."/>
        </authorList>
    </citation>
    <scope>NUCLEOTIDE SEQUENCE [LARGE SCALE GENOMIC DNA]</scope>
    <source>
        <strain evidence="2 3">PL0136</strain>
    </source>
</reference>
<evidence type="ECO:0000313" key="2">
    <source>
        <dbReference type="EMBL" id="QMW00346.1"/>
    </source>
</evidence>